<reference evidence="4" key="1">
    <citation type="journal article" date="2021" name="Nat. Commun.">
        <title>Genetic determinants of endophytism in the Arabidopsis root mycobiome.</title>
        <authorList>
            <person name="Mesny F."/>
            <person name="Miyauchi S."/>
            <person name="Thiergart T."/>
            <person name="Pickel B."/>
            <person name="Atanasova L."/>
            <person name="Karlsson M."/>
            <person name="Huettel B."/>
            <person name="Barry K.W."/>
            <person name="Haridas S."/>
            <person name="Chen C."/>
            <person name="Bauer D."/>
            <person name="Andreopoulos W."/>
            <person name="Pangilinan J."/>
            <person name="LaButti K."/>
            <person name="Riley R."/>
            <person name="Lipzen A."/>
            <person name="Clum A."/>
            <person name="Drula E."/>
            <person name="Henrissat B."/>
            <person name="Kohler A."/>
            <person name="Grigoriev I.V."/>
            <person name="Martin F.M."/>
            <person name="Hacquard S."/>
        </authorList>
    </citation>
    <scope>NUCLEOTIDE SEQUENCE</scope>
    <source>
        <strain evidence="4">MPI-CAGE-AT-0021</strain>
    </source>
</reference>
<dbReference type="PANTHER" id="PTHR37534:SF46">
    <property type="entry name" value="ZN(II)2CYS6 TRANSCRIPTION FACTOR (EUROFUNG)"/>
    <property type="match status" value="1"/>
</dbReference>
<evidence type="ECO:0000256" key="2">
    <source>
        <dbReference type="ARBA" id="ARBA00023242"/>
    </source>
</evidence>
<keyword evidence="2" id="KW-0539">Nucleus</keyword>
<comment type="subcellular location">
    <subcellularLocation>
        <location evidence="1">Nucleus</location>
    </subcellularLocation>
</comment>
<accession>A0A9P9EXP7</accession>
<protein>
    <submittedName>
        <fullName evidence="4">Fungal-specific transcription factor domain-containing protein</fullName>
    </submittedName>
</protein>
<dbReference type="InterPro" id="IPR036864">
    <property type="entry name" value="Zn2-C6_fun-type_DNA-bd_sf"/>
</dbReference>
<evidence type="ECO:0000313" key="4">
    <source>
        <dbReference type="EMBL" id="KAH7147177.1"/>
    </source>
</evidence>
<sequence>MSGSRTKTGCWTCRLRRKKCDENIPTCSSCASRRLHCYGYGEKPGWMLDKENWQQVLDSDEARAIRNAAERAYNRRRQNNLCAAPGILIQDLKDLDQPPQSLRLDRTWSSCIQTLRDCEYNINYQSVQTFLDVIFPLQWGFFDLHRDQPGRRWLFDTIVASEPMYHATSGLCITFEEGLKAGATNGRCEVTTEVRACRIRAMAGLQSCLAEMGQKRLHISSLPKAINAVAVILLLASLEIYGETEGAWEVHQSAAGTVLDLINTQLATSGRTGGGVEQLLANQTLSFETQALEFFVTTYVWTDIFAEAALGPSYSKPKKFNYLPLLQRGFIDTRDIMGCSSSIMIAIKEVSIFAACMRMGQQPEPAESAKALTLGIQHLTQEADSSFFSSAIGTERDSSWVTLLHAHAALLYLQTVMAHESLTSHLDIHQTVTVCLELLEALPPWLLIRVCLPFTIAGCMSSEDDHARFRAVVQRVEESGCVLGFTWKGLIVMEECWRLRRCKPESLWWWQTTMEHMNVRILFI</sequence>
<dbReference type="CDD" id="cd00067">
    <property type="entry name" value="GAL4"/>
    <property type="match status" value="1"/>
</dbReference>
<dbReference type="OrthoDB" id="5213892at2759"/>
<dbReference type="InterPro" id="IPR001138">
    <property type="entry name" value="Zn2Cys6_DnaBD"/>
</dbReference>
<dbReference type="EMBL" id="JAGMUU010000008">
    <property type="protein sequence ID" value="KAH7147177.1"/>
    <property type="molecule type" value="Genomic_DNA"/>
</dbReference>
<dbReference type="InterPro" id="IPR021858">
    <property type="entry name" value="Fun_TF"/>
</dbReference>
<dbReference type="Pfam" id="PF11951">
    <property type="entry name" value="Fungal_trans_2"/>
    <property type="match status" value="1"/>
</dbReference>
<dbReference type="Gene3D" id="4.10.240.10">
    <property type="entry name" value="Zn(2)-C6 fungal-type DNA-binding domain"/>
    <property type="match status" value="1"/>
</dbReference>
<dbReference type="AlphaFoldDB" id="A0A9P9EXP7"/>
<evidence type="ECO:0000259" key="3">
    <source>
        <dbReference type="PROSITE" id="PS50048"/>
    </source>
</evidence>
<name>A0A9P9EXP7_9HYPO</name>
<dbReference type="GO" id="GO:0000981">
    <property type="term" value="F:DNA-binding transcription factor activity, RNA polymerase II-specific"/>
    <property type="evidence" value="ECO:0007669"/>
    <property type="project" value="InterPro"/>
</dbReference>
<dbReference type="PANTHER" id="PTHR37534">
    <property type="entry name" value="TRANSCRIPTIONAL ACTIVATOR PROTEIN UGA3"/>
    <property type="match status" value="1"/>
</dbReference>
<organism evidence="4 5">
    <name type="scientific">Dactylonectria estremocensis</name>
    <dbReference type="NCBI Taxonomy" id="1079267"/>
    <lineage>
        <taxon>Eukaryota</taxon>
        <taxon>Fungi</taxon>
        <taxon>Dikarya</taxon>
        <taxon>Ascomycota</taxon>
        <taxon>Pezizomycotina</taxon>
        <taxon>Sordariomycetes</taxon>
        <taxon>Hypocreomycetidae</taxon>
        <taxon>Hypocreales</taxon>
        <taxon>Nectriaceae</taxon>
        <taxon>Dactylonectria</taxon>
    </lineage>
</organism>
<dbReference type="SMART" id="SM00066">
    <property type="entry name" value="GAL4"/>
    <property type="match status" value="1"/>
</dbReference>
<feature type="domain" description="Zn(2)-C6 fungal-type" evidence="3">
    <location>
        <begin position="9"/>
        <end position="37"/>
    </location>
</feature>
<dbReference type="GO" id="GO:0008270">
    <property type="term" value="F:zinc ion binding"/>
    <property type="evidence" value="ECO:0007669"/>
    <property type="project" value="InterPro"/>
</dbReference>
<evidence type="ECO:0000256" key="1">
    <source>
        <dbReference type="ARBA" id="ARBA00004123"/>
    </source>
</evidence>
<dbReference type="GO" id="GO:0005634">
    <property type="term" value="C:nucleus"/>
    <property type="evidence" value="ECO:0007669"/>
    <property type="project" value="UniProtKB-SubCell"/>
</dbReference>
<gene>
    <name evidence="4" type="ORF">B0J13DRAFT_665350</name>
</gene>
<dbReference type="Pfam" id="PF00172">
    <property type="entry name" value="Zn_clus"/>
    <property type="match status" value="1"/>
</dbReference>
<keyword evidence="5" id="KW-1185">Reference proteome</keyword>
<evidence type="ECO:0000313" key="5">
    <source>
        <dbReference type="Proteomes" id="UP000717696"/>
    </source>
</evidence>
<proteinExistence type="predicted"/>
<dbReference type="PROSITE" id="PS00463">
    <property type="entry name" value="ZN2_CY6_FUNGAL_1"/>
    <property type="match status" value="1"/>
</dbReference>
<dbReference type="PROSITE" id="PS50048">
    <property type="entry name" value="ZN2_CY6_FUNGAL_2"/>
    <property type="match status" value="1"/>
</dbReference>
<dbReference type="SUPFAM" id="SSF57701">
    <property type="entry name" value="Zn2/Cys6 DNA-binding domain"/>
    <property type="match status" value="1"/>
</dbReference>
<dbReference type="Proteomes" id="UP000717696">
    <property type="component" value="Unassembled WGS sequence"/>
</dbReference>
<comment type="caution">
    <text evidence="4">The sequence shown here is derived from an EMBL/GenBank/DDBJ whole genome shotgun (WGS) entry which is preliminary data.</text>
</comment>